<comment type="caution">
    <text evidence="5">The sequence shown here is derived from an EMBL/GenBank/DDBJ whole genome shotgun (WGS) entry which is preliminary data.</text>
</comment>
<evidence type="ECO:0000259" key="4">
    <source>
        <dbReference type="Pfam" id="PF13490"/>
    </source>
</evidence>
<reference evidence="5 6" key="1">
    <citation type="submission" date="2021-03" db="EMBL/GenBank/DDBJ databases">
        <title>Antimicrobial resistance genes in bacteria isolated from Japanese honey, and their potential for conferring macrolide and lincosamide resistance in the American foulbrood pathogen Paenibacillus larvae.</title>
        <authorList>
            <person name="Okamoto M."/>
            <person name="Kumagai M."/>
            <person name="Kanamori H."/>
            <person name="Takamatsu D."/>
        </authorList>
    </citation>
    <scope>NUCLEOTIDE SEQUENCE [LARGE SCALE GENOMIC DNA]</scope>
    <source>
        <strain evidence="5 6">J21TS7</strain>
    </source>
</reference>
<dbReference type="InterPro" id="IPR041916">
    <property type="entry name" value="Anti_sigma_zinc_sf"/>
</dbReference>
<evidence type="ECO:0000256" key="2">
    <source>
        <dbReference type="ARBA" id="ARBA00024438"/>
    </source>
</evidence>
<evidence type="ECO:0000256" key="3">
    <source>
        <dbReference type="SAM" id="Phobius"/>
    </source>
</evidence>
<organism evidence="5 6">
    <name type="scientific">Paenibacillus cineris</name>
    <dbReference type="NCBI Taxonomy" id="237530"/>
    <lineage>
        <taxon>Bacteria</taxon>
        <taxon>Bacillati</taxon>
        <taxon>Bacillota</taxon>
        <taxon>Bacilli</taxon>
        <taxon>Bacillales</taxon>
        <taxon>Paenibacillaceae</taxon>
        <taxon>Paenibacillus</taxon>
    </lineage>
</organism>
<evidence type="ECO:0000313" key="5">
    <source>
        <dbReference type="EMBL" id="GIO57409.1"/>
    </source>
</evidence>
<feature type="transmembrane region" description="Helical" evidence="3">
    <location>
        <begin position="81"/>
        <end position="105"/>
    </location>
</feature>
<dbReference type="InterPro" id="IPR027383">
    <property type="entry name" value="Znf_put"/>
</dbReference>
<keyword evidence="3" id="KW-0812">Transmembrane</keyword>
<dbReference type="Pfam" id="PF13490">
    <property type="entry name" value="zf-HC2"/>
    <property type="match status" value="1"/>
</dbReference>
<protein>
    <recommendedName>
        <fullName evidence="2">Anti-sigma-W factor RsiW</fullName>
    </recommendedName>
</protein>
<proteinExistence type="inferred from homology"/>
<dbReference type="RefSeq" id="WP_212985684.1">
    <property type="nucleotide sequence ID" value="NZ_BORU01000004.1"/>
</dbReference>
<sequence>MNKPFISCQVIQDLLPLYHDDVCSPDTRELVEGHIELCPDCRSVLEKMKENLMLGPEVAREQQTQASSLRRIAAYWNRSKAVAFIKGLSIATVVCGLLIGGYLLLTGWNIRSVPTKVIEVTDVGQMKNGTIAYHVKMTDGYNVKQVSYHLDENGNFYMTPLRPVIKSKAFADIGLANTYYWINLDEQKANHDPDGTGAGIQAVYLGTPEDHILIWKRGMTMPPASETAEEQLAPIE</sequence>
<name>A0ABQ4LLM5_9BACL</name>
<evidence type="ECO:0000256" key="1">
    <source>
        <dbReference type="ARBA" id="ARBA00024353"/>
    </source>
</evidence>
<accession>A0ABQ4LLM5</accession>
<dbReference type="Gene3D" id="1.10.10.1320">
    <property type="entry name" value="Anti-sigma factor, zinc-finger domain"/>
    <property type="match status" value="1"/>
</dbReference>
<dbReference type="Proteomes" id="UP000676601">
    <property type="component" value="Unassembled WGS sequence"/>
</dbReference>
<gene>
    <name evidence="5" type="ORF">J21TS7_57270</name>
</gene>
<keyword evidence="3" id="KW-1133">Transmembrane helix</keyword>
<feature type="domain" description="Putative zinc-finger" evidence="4">
    <location>
        <begin position="8"/>
        <end position="42"/>
    </location>
</feature>
<evidence type="ECO:0000313" key="6">
    <source>
        <dbReference type="Proteomes" id="UP000676601"/>
    </source>
</evidence>
<keyword evidence="3" id="KW-0472">Membrane</keyword>
<comment type="similarity">
    <text evidence="1">Belongs to the zinc-associated anti-sigma factor (ZAS) superfamily. Anti-sigma-W factor family.</text>
</comment>
<dbReference type="EMBL" id="BORU01000004">
    <property type="protein sequence ID" value="GIO57409.1"/>
    <property type="molecule type" value="Genomic_DNA"/>
</dbReference>
<keyword evidence="6" id="KW-1185">Reference proteome</keyword>